<proteinExistence type="predicted"/>
<accession>A0A6N2Z0U7</accession>
<dbReference type="AlphaFoldDB" id="A0A6N2Z0U7"/>
<gene>
    <name evidence="1" type="ORF">ELLFYP34_01725</name>
</gene>
<name>A0A6N2Z0U7_EUBLI</name>
<dbReference type="EMBL" id="CACRTR010000003">
    <property type="protein sequence ID" value="VYT70862.1"/>
    <property type="molecule type" value="Genomic_DNA"/>
</dbReference>
<protein>
    <submittedName>
        <fullName evidence="1">Uncharacterized protein</fullName>
    </submittedName>
</protein>
<evidence type="ECO:0000313" key="1">
    <source>
        <dbReference type="EMBL" id="VYT70862.1"/>
    </source>
</evidence>
<organism evidence="1">
    <name type="scientific">Eubacterium limosum</name>
    <dbReference type="NCBI Taxonomy" id="1736"/>
    <lineage>
        <taxon>Bacteria</taxon>
        <taxon>Bacillati</taxon>
        <taxon>Bacillota</taxon>
        <taxon>Clostridia</taxon>
        <taxon>Eubacteriales</taxon>
        <taxon>Eubacteriaceae</taxon>
        <taxon>Eubacterium</taxon>
    </lineage>
</organism>
<reference evidence="1" key="1">
    <citation type="submission" date="2019-11" db="EMBL/GenBank/DDBJ databases">
        <authorList>
            <person name="Feng L."/>
        </authorList>
    </citation>
    <scope>NUCLEOTIDE SEQUENCE</scope>
    <source>
        <strain evidence="1">ElimosumLFYP34</strain>
    </source>
</reference>
<sequence length="83" mass="9608">MEFEVTFTVDDEINPNEVTGTMSKDTITTGCPYTTVAYTYKNAGLGQFEFKDAVKKDFTEKYGPKYTMQNTFFKWESKSRKTE</sequence>